<evidence type="ECO:0000313" key="3">
    <source>
        <dbReference type="Proteomes" id="UP001194580"/>
    </source>
</evidence>
<keyword evidence="1" id="KW-0732">Signal</keyword>
<name>A0AAD4H629_9FUNG</name>
<dbReference type="Proteomes" id="UP001194580">
    <property type="component" value="Unassembled WGS sequence"/>
</dbReference>
<organism evidence="2 3">
    <name type="scientific">Linnemannia exigua</name>
    <dbReference type="NCBI Taxonomy" id="604196"/>
    <lineage>
        <taxon>Eukaryota</taxon>
        <taxon>Fungi</taxon>
        <taxon>Fungi incertae sedis</taxon>
        <taxon>Mucoromycota</taxon>
        <taxon>Mortierellomycotina</taxon>
        <taxon>Mortierellomycetes</taxon>
        <taxon>Mortierellales</taxon>
        <taxon>Mortierellaceae</taxon>
        <taxon>Linnemannia</taxon>
    </lineage>
</organism>
<evidence type="ECO:0000256" key="1">
    <source>
        <dbReference type="SAM" id="SignalP"/>
    </source>
</evidence>
<accession>A0AAD4H629</accession>
<dbReference type="EMBL" id="JAAAIL010000954">
    <property type="protein sequence ID" value="KAG0272302.1"/>
    <property type="molecule type" value="Genomic_DNA"/>
</dbReference>
<feature type="non-terminal residue" evidence="2">
    <location>
        <position position="1"/>
    </location>
</feature>
<keyword evidence="3" id="KW-1185">Reference proteome</keyword>
<protein>
    <submittedName>
        <fullName evidence="2">Uncharacterized protein</fullName>
    </submittedName>
</protein>
<feature type="signal peptide" evidence="1">
    <location>
        <begin position="1"/>
        <end position="22"/>
    </location>
</feature>
<gene>
    <name evidence="2" type="ORF">BGZ95_011959</name>
</gene>
<sequence length="139" mass="14766">KMHFKSMIAAALVMSLGLVANADPVADVAPAAPAAPVAGGRLSATGLIDGLLWPWGFTNQCNALYDISMKLDKEIKRANDDGHACTAPQLKIIRESATCGALSIITSLIWPIAFAQQEALGKRITAQTDCLMGYHRDIC</sequence>
<comment type="caution">
    <text evidence="2">The sequence shown here is derived from an EMBL/GenBank/DDBJ whole genome shotgun (WGS) entry which is preliminary data.</text>
</comment>
<feature type="chain" id="PRO_5042160481" evidence="1">
    <location>
        <begin position="23"/>
        <end position="139"/>
    </location>
</feature>
<reference evidence="2" key="1">
    <citation type="journal article" date="2020" name="Fungal Divers.">
        <title>Resolving the Mortierellaceae phylogeny through synthesis of multi-gene phylogenetics and phylogenomics.</title>
        <authorList>
            <person name="Vandepol N."/>
            <person name="Liber J."/>
            <person name="Desiro A."/>
            <person name="Na H."/>
            <person name="Kennedy M."/>
            <person name="Barry K."/>
            <person name="Grigoriev I.V."/>
            <person name="Miller A.N."/>
            <person name="O'Donnell K."/>
            <person name="Stajich J.E."/>
            <person name="Bonito G."/>
        </authorList>
    </citation>
    <scope>NUCLEOTIDE SEQUENCE</scope>
    <source>
        <strain evidence="2">NRRL 28262</strain>
    </source>
</reference>
<evidence type="ECO:0000313" key="2">
    <source>
        <dbReference type="EMBL" id="KAG0272302.1"/>
    </source>
</evidence>
<dbReference type="AlphaFoldDB" id="A0AAD4H629"/>
<proteinExistence type="predicted"/>